<proteinExistence type="predicted"/>
<name>A0AAE0SWA7_9BIVA</name>
<dbReference type="EMBL" id="JAEAOA010001449">
    <property type="protein sequence ID" value="KAK3599088.1"/>
    <property type="molecule type" value="Genomic_DNA"/>
</dbReference>
<reference evidence="1" key="2">
    <citation type="journal article" date="2021" name="Genome Biol. Evol.">
        <title>Developing a high-quality reference genome for a parasitic bivalve with doubly uniparental inheritance (Bivalvia: Unionida).</title>
        <authorList>
            <person name="Smith C.H."/>
        </authorList>
    </citation>
    <scope>NUCLEOTIDE SEQUENCE</scope>
    <source>
        <strain evidence="1">CHS0354</strain>
        <tissue evidence="1">Mantle</tissue>
    </source>
</reference>
<dbReference type="Proteomes" id="UP001195483">
    <property type="component" value="Unassembled WGS sequence"/>
</dbReference>
<accession>A0AAE0SWA7</accession>
<sequence>MGTQSDPYASPAWECEANRTQTATRNYDRNRTIVRDCSFLPFSIPAFPPYMLETHCNTDDDT</sequence>
<evidence type="ECO:0000313" key="1">
    <source>
        <dbReference type="EMBL" id="KAK3599088.1"/>
    </source>
</evidence>
<evidence type="ECO:0000313" key="2">
    <source>
        <dbReference type="Proteomes" id="UP001195483"/>
    </source>
</evidence>
<protein>
    <submittedName>
        <fullName evidence="1">Uncharacterized protein</fullName>
    </submittedName>
</protein>
<reference evidence="1" key="3">
    <citation type="submission" date="2023-05" db="EMBL/GenBank/DDBJ databases">
        <authorList>
            <person name="Smith C.H."/>
        </authorList>
    </citation>
    <scope>NUCLEOTIDE SEQUENCE</scope>
    <source>
        <strain evidence="1">CHS0354</strain>
        <tissue evidence="1">Mantle</tissue>
    </source>
</reference>
<comment type="caution">
    <text evidence="1">The sequence shown here is derived from an EMBL/GenBank/DDBJ whole genome shotgun (WGS) entry which is preliminary data.</text>
</comment>
<organism evidence="1 2">
    <name type="scientific">Potamilus streckersoni</name>
    <dbReference type="NCBI Taxonomy" id="2493646"/>
    <lineage>
        <taxon>Eukaryota</taxon>
        <taxon>Metazoa</taxon>
        <taxon>Spiralia</taxon>
        <taxon>Lophotrochozoa</taxon>
        <taxon>Mollusca</taxon>
        <taxon>Bivalvia</taxon>
        <taxon>Autobranchia</taxon>
        <taxon>Heteroconchia</taxon>
        <taxon>Palaeoheterodonta</taxon>
        <taxon>Unionida</taxon>
        <taxon>Unionoidea</taxon>
        <taxon>Unionidae</taxon>
        <taxon>Ambleminae</taxon>
        <taxon>Lampsilini</taxon>
        <taxon>Potamilus</taxon>
    </lineage>
</organism>
<gene>
    <name evidence="1" type="ORF">CHS0354_024417</name>
</gene>
<keyword evidence="2" id="KW-1185">Reference proteome</keyword>
<reference evidence="1" key="1">
    <citation type="journal article" date="2021" name="Genome Biol. Evol.">
        <title>A High-Quality Reference Genome for a Parasitic Bivalve with Doubly Uniparental Inheritance (Bivalvia: Unionida).</title>
        <authorList>
            <person name="Smith C.H."/>
        </authorList>
    </citation>
    <scope>NUCLEOTIDE SEQUENCE</scope>
    <source>
        <strain evidence="1">CHS0354</strain>
    </source>
</reference>
<dbReference type="AlphaFoldDB" id="A0AAE0SWA7"/>